<organism evidence="1 2">
    <name type="scientific">Citrullus colocynthis</name>
    <name type="common">colocynth</name>
    <dbReference type="NCBI Taxonomy" id="252529"/>
    <lineage>
        <taxon>Eukaryota</taxon>
        <taxon>Viridiplantae</taxon>
        <taxon>Streptophyta</taxon>
        <taxon>Embryophyta</taxon>
        <taxon>Tracheophyta</taxon>
        <taxon>Spermatophyta</taxon>
        <taxon>Magnoliopsida</taxon>
        <taxon>eudicotyledons</taxon>
        <taxon>Gunneridae</taxon>
        <taxon>Pentapetalae</taxon>
        <taxon>rosids</taxon>
        <taxon>fabids</taxon>
        <taxon>Cucurbitales</taxon>
        <taxon>Cucurbitaceae</taxon>
        <taxon>Benincaseae</taxon>
        <taxon>Citrullus</taxon>
    </lineage>
</organism>
<evidence type="ECO:0000313" key="1">
    <source>
        <dbReference type="EMBL" id="CAK9309321.1"/>
    </source>
</evidence>
<protein>
    <recommendedName>
        <fullName evidence="3">RRM domain-containing protein</fullName>
    </recommendedName>
</protein>
<sequence length="244" mass="27146">MTLNGSPPPLRREVATITGAGSKLVQYETTPLPLPSDTTPNPAILTHKWWRDFSSLPFGDLHAVAQPNYLLEDIFFFNHHLHQALTFSSRFVQNVAVSSDYDQEEDTLEADGEDSSYALHLNLFVGNLHSSVDSAQLTGLFESVGQIEGAKSFELLRAASFELHNAVEVDLRVQSFPSICLFIFAKLTLYLYISLVIDLRRSFAIADSAISFLPSGYLHPITVIYELTYGETAMKQGINHCAFD</sequence>
<name>A0ABP0XQU7_9ROSI</name>
<dbReference type="Proteomes" id="UP001642487">
    <property type="component" value="Chromosome 1"/>
</dbReference>
<accession>A0ABP0XQU7</accession>
<evidence type="ECO:0008006" key="3">
    <source>
        <dbReference type="Google" id="ProtNLM"/>
    </source>
</evidence>
<dbReference type="SUPFAM" id="SSF54928">
    <property type="entry name" value="RNA-binding domain, RBD"/>
    <property type="match status" value="1"/>
</dbReference>
<proteinExistence type="predicted"/>
<gene>
    <name evidence="1" type="ORF">CITCOLO1_LOCUS882</name>
</gene>
<dbReference type="InterPro" id="IPR035979">
    <property type="entry name" value="RBD_domain_sf"/>
</dbReference>
<evidence type="ECO:0000313" key="2">
    <source>
        <dbReference type="Proteomes" id="UP001642487"/>
    </source>
</evidence>
<dbReference type="EMBL" id="OZ021735">
    <property type="protein sequence ID" value="CAK9309321.1"/>
    <property type="molecule type" value="Genomic_DNA"/>
</dbReference>
<reference evidence="1 2" key="1">
    <citation type="submission" date="2024-03" db="EMBL/GenBank/DDBJ databases">
        <authorList>
            <person name="Gkanogiannis A."/>
            <person name="Becerra Lopez-Lavalle L."/>
        </authorList>
    </citation>
    <scope>NUCLEOTIDE SEQUENCE [LARGE SCALE GENOMIC DNA]</scope>
</reference>
<keyword evidence="2" id="KW-1185">Reference proteome</keyword>